<proteinExistence type="inferred from homology"/>
<dbReference type="Proteomes" id="UP001241092">
    <property type="component" value="Chromosome"/>
</dbReference>
<dbReference type="Gene3D" id="1.10.405.10">
    <property type="entry name" value="Guanine Nucleotide Dissociation Inhibitor, domain 1"/>
    <property type="match status" value="1"/>
</dbReference>
<evidence type="ECO:0000313" key="7">
    <source>
        <dbReference type="Proteomes" id="UP001241092"/>
    </source>
</evidence>
<name>A0AAI8TPD6_MYCME</name>
<reference evidence="6" key="1">
    <citation type="submission" date="2023-03" db="EMBL/GenBank/DDBJ databases">
        <title>Draft genome sequence of a Mycolicibacterium mageritense strain H4_3_1 isolated from a hybrid biological-inorganic system reactor.</title>
        <authorList>
            <person name="Feng X."/>
            <person name="Kazama D."/>
            <person name="Sato K."/>
            <person name="Kobayashi H."/>
        </authorList>
    </citation>
    <scope>NUCLEOTIDE SEQUENCE</scope>
    <source>
        <strain evidence="6">H4_3_1</strain>
    </source>
</reference>
<keyword evidence="3 6" id="KW-0560">Oxidoreductase</keyword>
<evidence type="ECO:0000256" key="3">
    <source>
        <dbReference type="ARBA" id="ARBA00023002"/>
    </source>
</evidence>
<dbReference type="Pfam" id="PF01593">
    <property type="entry name" value="Amino_oxidase"/>
    <property type="match status" value="1"/>
</dbReference>
<dbReference type="AlphaFoldDB" id="A0AAI8TPD6"/>
<gene>
    <name evidence="6" type="primary">pao</name>
    <name evidence="6" type="ORF">hbim_02392</name>
</gene>
<evidence type="ECO:0000256" key="2">
    <source>
        <dbReference type="ARBA" id="ARBA00005995"/>
    </source>
</evidence>
<feature type="binding site" evidence="4">
    <location>
        <position position="226"/>
    </location>
    <ligand>
        <name>FAD</name>
        <dbReference type="ChEBI" id="CHEBI:57692"/>
    </ligand>
</feature>
<dbReference type="SUPFAM" id="SSF51905">
    <property type="entry name" value="FAD/NAD(P)-binding domain"/>
    <property type="match status" value="1"/>
</dbReference>
<feature type="binding site" evidence="4">
    <location>
        <begin position="35"/>
        <end position="36"/>
    </location>
    <ligand>
        <name>FAD</name>
        <dbReference type="ChEBI" id="CHEBI:57692"/>
    </ligand>
</feature>
<dbReference type="PRINTS" id="PR00757">
    <property type="entry name" value="AMINEOXDASEF"/>
</dbReference>
<dbReference type="GO" id="GO:0016491">
    <property type="term" value="F:oxidoreductase activity"/>
    <property type="evidence" value="ECO:0007669"/>
    <property type="project" value="UniProtKB-KW"/>
</dbReference>
<sequence>MSTTTYDVVVIGAGFAGIIAARDLSVQGNSVLLLEARDRVGGRTWTADGLGRQLEYGGTYVHWTQPNMWQELQRHNIPLQIPTVPTTMYWIAQGTTHSGSPEEYGAALEPLMSRFFADARAVFPQPFDITLVDTSAVETETIADRFAALDLPPYEHDLLDGAMAGLVTDYREHGVAQFLSCVATYFGSWAAFFETAGTWPIEGGTKRLVDAIMAESKAEVRLSTPVAAVEDDGAGVTVTTRAGEQIRARAAVVALPLNTLGDIAFTPDVPAAARTMIDEKNPIMGSKIWVRAKGELEPFQAVAPLGQNPINAARVEYHADGDTFIMCLCANSADIDATDVAAVQRALRDFVPDLEVLETACHDWVTDEFAKGGFMLHRPGHFTNGAAQLREAHGRIHFAGSDIAGVEAGAIEGAMDTGAHAARTITAHLRRDHAAPVDVAAGQRPASG</sequence>
<dbReference type="PANTHER" id="PTHR43563">
    <property type="entry name" value="AMINE OXIDASE"/>
    <property type="match status" value="1"/>
</dbReference>
<accession>A0AAI8TPD6</accession>
<dbReference type="EMBL" id="AP027452">
    <property type="protein sequence ID" value="BDY28458.1"/>
    <property type="molecule type" value="Genomic_DNA"/>
</dbReference>
<evidence type="ECO:0000259" key="5">
    <source>
        <dbReference type="Pfam" id="PF01593"/>
    </source>
</evidence>
<dbReference type="RefSeq" id="WP_286214981.1">
    <property type="nucleotide sequence ID" value="NZ_AP027452.1"/>
</dbReference>
<evidence type="ECO:0000313" key="6">
    <source>
        <dbReference type="EMBL" id="BDY28458.1"/>
    </source>
</evidence>
<dbReference type="PANTHER" id="PTHR43563:SF1">
    <property type="entry name" value="AMINE OXIDASE [FLAVIN-CONTAINING] B"/>
    <property type="match status" value="1"/>
</dbReference>
<comment type="similarity">
    <text evidence="2">Belongs to the flavin monoamine oxidase family.</text>
</comment>
<evidence type="ECO:0000256" key="1">
    <source>
        <dbReference type="ARBA" id="ARBA00001974"/>
    </source>
</evidence>
<dbReference type="InterPro" id="IPR002937">
    <property type="entry name" value="Amino_oxidase"/>
</dbReference>
<dbReference type="InterPro" id="IPR050703">
    <property type="entry name" value="Flavin_MAO"/>
</dbReference>
<dbReference type="InterPro" id="IPR036188">
    <property type="entry name" value="FAD/NAD-bd_sf"/>
</dbReference>
<dbReference type="Gene3D" id="3.50.50.60">
    <property type="entry name" value="FAD/NAD(P)-binding domain"/>
    <property type="match status" value="1"/>
</dbReference>
<dbReference type="InterPro" id="IPR001613">
    <property type="entry name" value="Flavin_amine_oxidase"/>
</dbReference>
<organism evidence="6 7">
    <name type="scientific">Mycolicibacterium mageritense</name>
    <name type="common">Mycobacterium mageritense</name>
    <dbReference type="NCBI Taxonomy" id="53462"/>
    <lineage>
        <taxon>Bacteria</taxon>
        <taxon>Bacillati</taxon>
        <taxon>Actinomycetota</taxon>
        <taxon>Actinomycetes</taxon>
        <taxon>Mycobacteriales</taxon>
        <taxon>Mycobacteriaceae</taxon>
        <taxon>Mycolicibacterium</taxon>
    </lineage>
</organism>
<comment type="cofactor">
    <cofactor evidence="1">
        <name>FAD</name>
        <dbReference type="ChEBI" id="CHEBI:57692"/>
    </cofactor>
</comment>
<evidence type="ECO:0000256" key="4">
    <source>
        <dbReference type="PIRSR" id="PIRSR601613-1"/>
    </source>
</evidence>
<feature type="domain" description="Amine oxidase" evidence="5">
    <location>
        <begin position="15"/>
        <end position="425"/>
    </location>
</feature>
<dbReference type="EC" id="1.4.3.24" evidence="6"/>
<dbReference type="Gene3D" id="3.90.660.10">
    <property type="match status" value="1"/>
</dbReference>
<protein>
    <submittedName>
        <fullName evidence="6">Pseudooxynicotine oxidase</fullName>
        <ecNumber evidence="6">1.4.3.24</ecNumber>
    </submittedName>
</protein>